<dbReference type="InterPro" id="IPR035992">
    <property type="entry name" value="Ricin_B-like_lectins"/>
</dbReference>
<evidence type="ECO:0000313" key="2">
    <source>
        <dbReference type="Proteomes" id="UP000799640"/>
    </source>
</evidence>
<reference evidence="1" key="1">
    <citation type="journal article" date="2020" name="Stud. Mycol.">
        <title>101 Dothideomycetes genomes: a test case for predicting lifestyles and emergence of pathogens.</title>
        <authorList>
            <person name="Haridas S."/>
            <person name="Albert R."/>
            <person name="Binder M."/>
            <person name="Bloem J."/>
            <person name="Labutti K."/>
            <person name="Salamov A."/>
            <person name="Andreopoulos B."/>
            <person name="Baker S."/>
            <person name="Barry K."/>
            <person name="Bills G."/>
            <person name="Bluhm B."/>
            <person name="Cannon C."/>
            <person name="Castanera R."/>
            <person name="Culley D."/>
            <person name="Daum C."/>
            <person name="Ezra D."/>
            <person name="Gonzalez J."/>
            <person name="Henrissat B."/>
            <person name="Kuo A."/>
            <person name="Liang C."/>
            <person name="Lipzen A."/>
            <person name="Lutzoni F."/>
            <person name="Magnuson J."/>
            <person name="Mondo S."/>
            <person name="Nolan M."/>
            <person name="Ohm R."/>
            <person name="Pangilinan J."/>
            <person name="Park H.-J."/>
            <person name="Ramirez L."/>
            <person name="Alfaro M."/>
            <person name="Sun H."/>
            <person name="Tritt A."/>
            <person name="Yoshinaga Y."/>
            <person name="Zwiers L.-H."/>
            <person name="Turgeon B."/>
            <person name="Goodwin S."/>
            <person name="Spatafora J."/>
            <person name="Crous P."/>
            <person name="Grigoriev I."/>
        </authorList>
    </citation>
    <scope>NUCLEOTIDE SEQUENCE</scope>
    <source>
        <strain evidence="1">CBS 262.69</strain>
    </source>
</reference>
<dbReference type="Proteomes" id="UP000799640">
    <property type="component" value="Unassembled WGS sequence"/>
</dbReference>
<accession>A0A6G1HZE5</accession>
<protein>
    <recommendedName>
        <fullName evidence="3">Ricin B lectin domain-containing protein</fullName>
    </recommendedName>
</protein>
<dbReference type="OrthoDB" id="9986966at2759"/>
<evidence type="ECO:0008006" key="3">
    <source>
        <dbReference type="Google" id="ProtNLM"/>
    </source>
</evidence>
<dbReference type="AlphaFoldDB" id="A0A6G1HZE5"/>
<dbReference type="SUPFAM" id="SSF50370">
    <property type="entry name" value="Ricin B-like lectins"/>
    <property type="match status" value="1"/>
</dbReference>
<sequence length="147" mass="16621">MTIINPTPNKTYILSNTSTGTSLLFSSHEYFKAAPLTPSTEPSPHNHIYFIPTTDNPSYCRIHTRALGDNWSLGVIKPIKRKLHFYKTGEGNYSDQYWRLDTWGDGTVRLSNGDTGEEVRLDVDTGTKVPFMGKGERSEQHWTLAEV</sequence>
<organism evidence="1 2">
    <name type="scientific">Trichodelitschia bisporula</name>
    <dbReference type="NCBI Taxonomy" id="703511"/>
    <lineage>
        <taxon>Eukaryota</taxon>
        <taxon>Fungi</taxon>
        <taxon>Dikarya</taxon>
        <taxon>Ascomycota</taxon>
        <taxon>Pezizomycotina</taxon>
        <taxon>Dothideomycetes</taxon>
        <taxon>Dothideomycetes incertae sedis</taxon>
        <taxon>Phaeotrichales</taxon>
        <taxon>Phaeotrichaceae</taxon>
        <taxon>Trichodelitschia</taxon>
    </lineage>
</organism>
<keyword evidence="2" id="KW-1185">Reference proteome</keyword>
<name>A0A6G1HZE5_9PEZI</name>
<dbReference type="EMBL" id="ML996693">
    <property type="protein sequence ID" value="KAF2401115.1"/>
    <property type="molecule type" value="Genomic_DNA"/>
</dbReference>
<evidence type="ECO:0000313" key="1">
    <source>
        <dbReference type="EMBL" id="KAF2401115.1"/>
    </source>
</evidence>
<gene>
    <name evidence="1" type="ORF">EJ06DRAFT_529274</name>
</gene>
<proteinExistence type="predicted"/>